<dbReference type="PROSITE" id="PS00723">
    <property type="entry name" value="POLYPRENYL_SYNTHASE_1"/>
    <property type="match status" value="1"/>
</dbReference>
<dbReference type="GO" id="GO:0008299">
    <property type="term" value="P:isoprenoid biosynthetic process"/>
    <property type="evidence" value="ECO:0007669"/>
    <property type="project" value="InterPro"/>
</dbReference>
<evidence type="ECO:0000313" key="8">
    <source>
        <dbReference type="Proteomes" id="UP000199111"/>
    </source>
</evidence>
<organism evidence="7 8">
    <name type="scientific">Streptosporangium canum</name>
    <dbReference type="NCBI Taxonomy" id="324952"/>
    <lineage>
        <taxon>Bacteria</taxon>
        <taxon>Bacillati</taxon>
        <taxon>Actinomycetota</taxon>
        <taxon>Actinomycetes</taxon>
        <taxon>Streptosporangiales</taxon>
        <taxon>Streptosporangiaceae</taxon>
        <taxon>Streptosporangium</taxon>
    </lineage>
</organism>
<protein>
    <submittedName>
        <fullName evidence="7">Heptaprenyl diphosphate synthase</fullName>
    </submittedName>
</protein>
<evidence type="ECO:0000256" key="2">
    <source>
        <dbReference type="ARBA" id="ARBA00006706"/>
    </source>
</evidence>
<dbReference type="EMBL" id="FOQY01000002">
    <property type="protein sequence ID" value="SFI28085.1"/>
    <property type="molecule type" value="Genomic_DNA"/>
</dbReference>
<dbReference type="SFLD" id="SFLDS00005">
    <property type="entry name" value="Isoprenoid_Synthase_Type_I"/>
    <property type="match status" value="1"/>
</dbReference>
<evidence type="ECO:0000256" key="6">
    <source>
        <dbReference type="RuleBase" id="RU004466"/>
    </source>
</evidence>
<evidence type="ECO:0000313" key="7">
    <source>
        <dbReference type="EMBL" id="SFI28085.1"/>
    </source>
</evidence>
<keyword evidence="4" id="KW-0479">Metal-binding</keyword>
<dbReference type="AlphaFoldDB" id="A0A1I3GWY3"/>
<evidence type="ECO:0000256" key="4">
    <source>
        <dbReference type="ARBA" id="ARBA00022723"/>
    </source>
</evidence>
<dbReference type="PANTHER" id="PTHR12001:SF69">
    <property type="entry name" value="ALL TRANS-POLYPRENYL-DIPHOSPHATE SYNTHASE PDSS1"/>
    <property type="match status" value="1"/>
</dbReference>
<sequence length="323" mass="33247">MTTTAADSVPPGSVPSDFTSRVNDRLLRLADGLPEPVRAPVRTLVAGPGKFVRPRLLAAAAGFGTADHGRLVRLGALVELIHLASLLHDDVIDEAETRRGAPAAHTAVGTEQAMLAGLACFALVGTEAADLGEGVAGAVSAAVARLAYGELLDVERAFDTAFPLPAYLELVQSKTAELFRLCCLLGAAEVRSGPGEAAALVRFGTALGVTFQILDDCLDLRPSQSGKPVGTDHALGLFGAPTLYALRADSGGELATLLLSPSFSTGDMPEVYSLVEARGGLEAAARLAADWHDRSLAALGELPAGGPRDRLAALAASLLQARS</sequence>
<dbReference type="Pfam" id="PF00348">
    <property type="entry name" value="polyprenyl_synt"/>
    <property type="match status" value="1"/>
</dbReference>
<dbReference type="PANTHER" id="PTHR12001">
    <property type="entry name" value="GERANYLGERANYL PYROPHOSPHATE SYNTHASE"/>
    <property type="match status" value="1"/>
</dbReference>
<dbReference type="GO" id="GO:0004659">
    <property type="term" value="F:prenyltransferase activity"/>
    <property type="evidence" value="ECO:0007669"/>
    <property type="project" value="InterPro"/>
</dbReference>
<dbReference type="CDD" id="cd00685">
    <property type="entry name" value="Trans_IPPS_HT"/>
    <property type="match status" value="1"/>
</dbReference>
<keyword evidence="5" id="KW-0460">Magnesium</keyword>
<dbReference type="InterPro" id="IPR033749">
    <property type="entry name" value="Polyprenyl_synt_CS"/>
</dbReference>
<evidence type="ECO:0000256" key="3">
    <source>
        <dbReference type="ARBA" id="ARBA00022679"/>
    </source>
</evidence>
<keyword evidence="8" id="KW-1185">Reference proteome</keyword>
<keyword evidence="3 6" id="KW-0808">Transferase</keyword>
<dbReference type="Gene3D" id="1.10.600.10">
    <property type="entry name" value="Farnesyl Diphosphate Synthase"/>
    <property type="match status" value="1"/>
</dbReference>
<comment type="cofactor">
    <cofactor evidence="1">
        <name>Mg(2+)</name>
        <dbReference type="ChEBI" id="CHEBI:18420"/>
    </cofactor>
</comment>
<accession>A0A1I3GWY3</accession>
<dbReference type="GO" id="GO:0046872">
    <property type="term" value="F:metal ion binding"/>
    <property type="evidence" value="ECO:0007669"/>
    <property type="project" value="UniProtKB-KW"/>
</dbReference>
<dbReference type="InterPro" id="IPR008949">
    <property type="entry name" value="Isoprenoid_synthase_dom_sf"/>
</dbReference>
<reference evidence="8" key="1">
    <citation type="submission" date="2016-10" db="EMBL/GenBank/DDBJ databases">
        <authorList>
            <person name="Varghese N."/>
            <person name="Submissions S."/>
        </authorList>
    </citation>
    <scope>NUCLEOTIDE SEQUENCE [LARGE SCALE GENOMIC DNA]</scope>
    <source>
        <strain evidence="8">CGMCC 4.2126</strain>
    </source>
</reference>
<dbReference type="Proteomes" id="UP000199111">
    <property type="component" value="Unassembled WGS sequence"/>
</dbReference>
<name>A0A1I3GWY3_9ACTN</name>
<evidence type="ECO:0000256" key="1">
    <source>
        <dbReference type="ARBA" id="ARBA00001946"/>
    </source>
</evidence>
<gene>
    <name evidence="7" type="ORF">SAMN05216275_102261</name>
</gene>
<evidence type="ECO:0000256" key="5">
    <source>
        <dbReference type="ARBA" id="ARBA00022842"/>
    </source>
</evidence>
<proteinExistence type="inferred from homology"/>
<comment type="similarity">
    <text evidence="2 6">Belongs to the FPP/GGPP synthase family.</text>
</comment>
<dbReference type="InterPro" id="IPR000092">
    <property type="entry name" value="Polyprenyl_synt"/>
</dbReference>
<dbReference type="SUPFAM" id="SSF48576">
    <property type="entry name" value="Terpenoid synthases"/>
    <property type="match status" value="1"/>
</dbReference>